<name>A0AAE0HD26_9PEZI</name>
<feature type="transmembrane region" description="Helical" evidence="18">
    <location>
        <begin position="138"/>
        <end position="159"/>
    </location>
</feature>
<dbReference type="RefSeq" id="XP_062657619.1">
    <property type="nucleotide sequence ID" value="XM_062805670.1"/>
</dbReference>
<evidence type="ECO:0000256" key="5">
    <source>
        <dbReference type="ARBA" id="ARBA00022692"/>
    </source>
</evidence>
<evidence type="ECO:0000256" key="18">
    <source>
        <dbReference type="RuleBase" id="RU369120"/>
    </source>
</evidence>
<evidence type="ECO:0000256" key="1">
    <source>
        <dbReference type="ARBA" id="ARBA00004141"/>
    </source>
</evidence>
<feature type="transmembrane region" description="Helical" evidence="18">
    <location>
        <begin position="226"/>
        <end position="244"/>
    </location>
</feature>
<evidence type="ECO:0000256" key="8">
    <source>
        <dbReference type="ARBA" id="ARBA00022955"/>
    </source>
</evidence>
<comment type="similarity">
    <text evidence="2 18">Belongs to the ERG4/ERG24 family.</text>
</comment>
<dbReference type="PANTHER" id="PTHR21257:SF38">
    <property type="entry name" value="7-DEHYDROCHOLESTEROL REDUCTASE"/>
    <property type="match status" value="1"/>
</dbReference>
<evidence type="ECO:0000256" key="13">
    <source>
        <dbReference type="ARBA" id="ARBA00023136"/>
    </source>
</evidence>
<feature type="transmembrane region" description="Helical" evidence="18">
    <location>
        <begin position="256"/>
        <end position="278"/>
    </location>
</feature>
<keyword evidence="20" id="KW-1185">Reference proteome</keyword>
<keyword evidence="12 18" id="KW-0443">Lipid metabolism</keyword>
<organism evidence="19 20">
    <name type="scientific">Chaetomium fimeti</name>
    <dbReference type="NCBI Taxonomy" id="1854472"/>
    <lineage>
        <taxon>Eukaryota</taxon>
        <taxon>Fungi</taxon>
        <taxon>Dikarya</taxon>
        <taxon>Ascomycota</taxon>
        <taxon>Pezizomycotina</taxon>
        <taxon>Sordariomycetes</taxon>
        <taxon>Sordariomycetidae</taxon>
        <taxon>Sordariales</taxon>
        <taxon>Chaetomiaceae</taxon>
        <taxon>Chaetomium</taxon>
    </lineage>
</organism>
<evidence type="ECO:0000256" key="6">
    <source>
        <dbReference type="ARBA" id="ARBA00022778"/>
    </source>
</evidence>
<evidence type="ECO:0000256" key="7">
    <source>
        <dbReference type="ARBA" id="ARBA00022857"/>
    </source>
</evidence>
<accession>A0AAE0HD26</accession>
<dbReference type="GO" id="GO:0005789">
    <property type="term" value="C:endoplasmic reticulum membrane"/>
    <property type="evidence" value="ECO:0007669"/>
    <property type="project" value="TreeGrafter"/>
</dbReference>
<comment type="subcellular location">
    <subcellularLocation>
        <location evidence="1">Membrane</location>
        <topology evidence="1">Multi-pass membrane protein</topology>
    </subcellularLocation>
</comment>
<evidence type="ECO:0000256" key="4">
    <source>
        <dbReference type="ARBA" id="ARBA00022548"/>
    </source>
</evidence>
<feature type="transmembrane region" description="Helical" evidence="18">
    <location>
        <begin position="104"/>
        <end position="126"/>
    </location>
</feature>
<dbReference type="Pfam" id="PF01222">
    <property type="entry name" value="ERG4_ERG24"/>
    <property type="match status" value="2"/>
</dbReference>
<evidence type="ECO:0000256" key="3">
    <source>
        <dbReference type="ARBA" id="ARBA00022516"/>
    </source>
</evidence>
<keyword evidence="4" id="KW-0153">Cholesterol metabolism</keyword>
<keyword evidence="10 18" id="KW-0560">Oxidoreductase</keyword>
<comment type="caution">
    <text evidence="19">The sequence shown here is derived from an EMBL/GenBank/DDBJ whole genome shotgun (WGS) entry which is preliminary data.</text>
</comment>
<proteinExistence type="inferred from homology"/>
<evidence type="ECO:0000256" key="14">
    <source>
        <dbReference type="ARBA" id="ARBA00023166"/>
    </source>
</evidence>
<dbReference type="EMBL" id="JAUEPN010000005">
    <property type="protein sequence ID" value="KAK3294105.1"/>
    <property type="molecule type" value="Genomic_DNA"/>
</dbReference>
<evidence type="ECO:0000256" key="12">
    <source>
        <dbReference type="ARBA" id="ARBA00023098"/>
    </source>
</evidence>
<keyword evidence="9 18" id="KW-1133">Transmembrane helix</keyword>
<dbReference type="EC" id="1.3.1.21" evidence="16"/>
<keyword evidence="3 18" id="KW-0444">Lipid biosynthesis</keyword>
<comment type="caution">
    <text evidence="18">Lacks conserved residue(s) required for the propagation of feature annotation.</text>
</comment>
<dbReference type="AlphaFoldDB" id="A0AAE0HD26"/>
<protein>
    <recommendedName>
        <fullName evidence="16">7-dehydrocholesterol reductase</fullName>
        <ecNumber evidence="16">1.3.1.21</ecNumber>
    </recommendedName>
    <alternativeName>
        <fullName evidence="17">Sterol Delta(7)-reductase</fullName>
    </alternativeName>
</protein>
<sequence>MYEPKATSWTSVVVNEFVSLQLVATSPILDWFVSISYDDFDSSLSSAAKAFLSEPISFFTSRLPTVTATAVAAYLSWVVFQACLYVFVPGPLHQAPRTPGGRRLLYRLNGFSAWAVTVALAAYASYAGFVDPAVIAKHWTTTIATAMVYSFALIGIFYIKARVVPDNKGDTLLTGHFWYDLFNGGELHPRTGQLFDWKHFNASRTGGILAWTLIFFETLDGAHERFSFYNIFGFAVMMPHLWTLQTQYLATHPVRLSTPAVVLVVIGFAVGWTINHIANEQKAASRRTNGKFRIGGQEAKTVEAKYHTADGKTHRTILLCSGLWGIVRHPNYVGSITYAWASCLPCGSGHLLPYLEAILVTGICIHRCFRDEARCKAKYGEAWAEYCQHVKSRLIPGVF</sequence>
<dbReference type="GeneID" id="87842618"/>
<evidence type="ECO:0000313" key="19">
    <source>
        <dbReference type="EMBL" id="KAK3294105.1"/>
    </source>
</evidence>
<keyword evidence="14 18" id="KW-1207">Sterol metabolism</keyword>
<evidence type="ECO:0000256" key="16">
    <source>
        <dbReference type="ARBA" id="ARBA00038851"/>
    </source>
</evidence>
<keyword evidence="5 18" id="KW-0812">Transmembrane</keyword>
<evidence type="ECO:0000256" key="2">
    <source>
        <dbReference type="ARBA" id="ARBA00005402"/>
    </source>
</evidence>
<dbReference type="GO" id="GO:0016132">
    <property type="term" value="P:brassinosteroid biosynthetic process"/>
    <property type="evidence" value="ECO:0007669"/>
    <property type="project" value="TreeGrafter"/>
</dbReference>
<reference evidence="19" key="2">
    <citation type="submission" date="2023-06" db="EMBL/GenBank/DDBJ databases">
        <authorList>
            <consortium name="Lawrence Berkeley National Laboratory"/>
            <person name="Haridas S."/>
            <person name="Hensen N."/>
            <person name="Bonometti L."/>
            <person name="Westerberg I."/>
            <person name="Brannstrom I.O."/>
            <person name="Guillou S."/>
            <person name="Cros-Aarteil S."/>
            <person name="Calhoun S."/>
            <person name="Kuo A."/>
            <person name="Mondo S."/>
            <person name="Pangilinan J."/>
            <person name="Riley R."/>
            <person name="Labutti K."/>
            <person name="Andreopoulos B."/>
            <person name="Lipzen A."/>
            <person name="Chen C."/>
            <person name="Yanf M."/>
            <person name="Daum C."/>
            <person name="Ng V."/>
            <person name="Clum A."/>
            <person name="Steindorff A."/>
            <person name="Ohm R."/>
            <person name="Martin F."/>
            <person name="Silar P."/>
            <person name="Natvig D."/>
            <person name="Lalanne C."/>
            <person name="Gautier V."/>
            <person name="Ament-Velasquez S.L."/>
            <person name="Kruys A."/>
            <person name="Hutchinson M.I."/>
            <person name="Powell A.J."/>
            <person name="Barry K."/>
            <person name="Miller A.N."/>
            <person name="Grigoriev I.V."/>
            <person name="Debuchy R."/>
            <person name="Gladieux P."/>
            <person name="Thoren M.H."/>
            <person name="Johannesson H."/>
        </authorList>
    </citation>
    <scope>NUCLEOTIDE SEQUENCE</scope>
    <source>
        <strain evidence="19">CBS 168.71</strain>
    </source>
</reference>
<dbReference type="PANTHER" id="PTHR21257">
    <property type="entry name" value="DELTA(14)-STEROL REDUCTASE"/>
    <property type="match status" value="1"/>
</dbReference>
<keyword evidence="13 18" id="KW-0472">Membrane</keyword>
<dbReference type="Proteomes" id="UP001278766">
    <property type="component" value="Unassembled WGS sequence"/>
</dbReference>
<evidence type="ECO:0000256" key="17">
    <source>
        <dbReference type="ARBA" id="ARBA00042688"/>
    </source>
</evidence>
<evidence type="ECO:0000256" key="15">
    <source>
        <dbReference type="ARBA" id="ARBA00023221"/>
    </source>
</evidence>
<keyword evidence="8 18" id="KW-0752">Steroid biosynthesis</keyword>
<feature type="transmembrane region" description="Helical" evidence="18">
    <location>
        <begin position="71"/>
        <end position="92"/>
    </location>
</feature>
<evidence type="ECO:0000313" key="20">
    <source>
        <dbReference type="Proteomes" id="UP001278766"/>
    </source>
</evidence>
<reference evidence="19" key="1">
    <citation type="journal article" date="2023" name="Mol. Phylogenet. Evol.">
        <title>Genome-scale phylogeny and comparative genomics of the fungal order Sordariales.</title>
        <authorList>
            <person name="Hensen N."/>
            <person name="Bonometti L."/>
            <person name="Westerberg I."/>
            <person name="Brannstrom I.O."/>
            <person name="Guillou S."/>
            <person name="Cros-Aarteil S."/>
            <person name="Calhoun S."/>
            <person name="Haridas S."/>
            <person name="Kuo A."/>
            <person name="Mondo S."/>
            <person name="Pangilinan J."/>
            <person name="Riley R."/>
            <person name="LaButti K."/>
            <person name="Andreopoulos B."/>
            <person name="Lipzen A."/>
            <person name="Chen C."/>
            <person name="Yan M."/>
            <person name="Daum C."/>
            <person name="Ng V."/>
            <person name="Clum A."/>
            <person name="Steindorff A."/>
            <person name="Ohm R.A."/>
            <person name="Martin F."/>
            <person name="Silar P."/>
            <person name="Natvig D.O."/>
            <person name="Lalanne C."/>
            <person name="Gautier V."/>
            <person name="Ament-Velasquez S.L."/>
            <person name="Kruys A."/>
            <person name="Hutchinson M.I."/>
            <person name="Powell A.J."/>
            <person name="Barry K."/>
            <person name="Miller A.N."/>
            <person name="Grigoriev I.V."/>
            <person name="Debuchy R."/>
            <person name="Gladieux P."/>
            <person name="Hiltunen Thoren M."/>
            <person name="Johannesson H."/>
        </authorList>
    </citation>
    <scope>NUCLEOTIDE SEQUENCE</scope>
    <source>
        <strain evidence="19">CBS 168.71</strain>
    </source>
</reference>
<keyword evidence="6" id="KW-0152">Cholesterol biosynthesis</keyword>
<evidence type="ECO:0000256" key="9">
    <source>
        <dbReference type="ARBA" id="ARBA00022989"/>
    </source>
</evidence>
<gene>
    <name evidence="19" type="ORF">B0H64DRAFT_425066</name>
</gene>
<dbReference type="GO" id="GO:0006695">
    <property type="term" value="P:cholesterol biosynthetic process"/>
    <property type="evidence" value="ECO:0007669"/>
    <property type="project" value="UniProtKB-KW"/>
</dbReference>
<dbReference type="GO" id="GO:0047598">
    <property type="term" value="F:7-dehydrocholesterol reductase activity"/>
    <property type="evidence" value="ECO:0007669"/>
    <property type="project" value="UniProtKB-EC"/>
</dbReference>
<evidence type="ECO:0000256" key="10">
    <source>
        <dbReference type="ARBA" id="ARBA00023002"/>
    </source>
</evidence>
<dbReference type="InterPro" id="IPR001171">
    <property type="entry name" value="ERG24_DHCR-like"/>
</dbReference>
<dbReference type="Gene3D" id="1.20.120.1630">
    <property type="match status" value="1"/>
</dbReference>
<evidence type="ECO:0000256" key="11">
    <source>
        <dbReference type="ARBA" id="ARBA00023011"/>
    </source>
</evidence>
<keyword evidence="11 18" id="KW-0756">Sterol biosynthesis</keyword>
<keyword evidence="7" id="KW-0521">NADP</keyword>
<keyword evidence="15 18" id="KW-0753">Steroid metabolism</keyword>